<gene>
    <name evidence="3 4" type="primary">LOC117643601</name>
</gene>
<dbReference type="RefSeq" id="XP_034238468.1">
    <property type="nucleotide sequence ID" value="XM_034382577.1"/>
</dbReference>
<keyword evidence="2" id="KW-1185">Reference proteome</keyword>
<proteinExistence type="predicted"/>
<evidence type="ECO:0000313" key="4">
    <source>
        <dbReference type="RefSeq" id="XP_034238468.1"/>
    </source>
</evidence>
<accession>A0A6P8YWB4</accession>
<evidence type="ECO:0000313" key="3">
    <source>
        <dbReference type="RefSeq" id="XP_034238467.1"/>
    </source>
</evidence>
<dbReference type="RefSeq" id="XP_034238467.1">
    <property type="nucleotide sequence ID" value="XM_034382576.1"/>
</dbReference>
<reference evidence="3 4" key="1">
    <citation type="submission" date="2025-04" db="UniProtKB">
        <authorList>
            <consortium name="RefSeq"/>
        </authorList>
    </citation>
    <scope>IDENTIFICATION</scope>
    <source>
        <tissue evidence="3 4">Total insect</tissue>
    </source>
</reference>
<sequence>MSLTQTTTTRVEALQHRLQPATPAPGLQGLQGLQGVQQVRFRAAASASMPAAAMTASTANTSVPTLTRRFSFVWPFISKENAAGAEPFLKSRCSQLLRQFPAFLCARQNESTRTVRDLISRVLTQLKAVWLVLAVYMSLVVLLCLASSVLYTLVLAPKPLGLVFLVGCVAATGAIAAVSFNAKERARPQQQAVRPAQPELAVPAVTLQVPKLILT</sequence>
<dbReference type="AlphaFoldDB" id="A0A6P8YWB4"/>
<feature type="transmembrane region" description="Helical" evidence="1">
    <location>
        <begin position="128"/>
        <end position="154"/>
    </location>
</feature>
<name>A0A6P8YWB4_THRPL</name>
<keyword evidence="1" id="KW-0472">Membrane</keyword>
<evidence type="ECO:0000256" key="1">
    <source>
        <dbReference type="SAM" id="Phobius"/>
    </source>
</evidence>
<dbReference type="OrthoDB" id="8194199at2759"/>
<dbReference type="GeneID" id="117643601"/>
<keyword evidence="1" id="KW-0812">Transmembrane</keyword>
<dbReference type="KEGG" id="tpal:117643601"/>
<dbReference type="Proteomes" id="UP000515158">
    <property type="component" value="Unplaced"/>
</dbReference>
<keyword evidence="1" id="KW-1133">Transmembrane helix</keyword>
<protein>
    <submittedName>
        <fullName evidence="3 4">Uncharacterized protein LOC117643601</fullName>
    </submittedName>
</protein>
<feature type="transmembrane region" description="Helical" evidence="1">
    <location>
        <begin position="160"/>
        <end position="180"/>
    </location>
</feature>
<organism evidence="3">
    <name type="scientific">Thrips palmi</name>
    <name type="common">Melon thrips</name>
    <dbReference type="NCBI Taxonomy" id="161013"/>
    <lineage>
        <taxon>Eukaryota</taxon>
        <taxon>Metazoa</taxon>
        <taxon>Ecdysozoa</taxon>
        <taxon>Arthropoda</taxon>
        <taxon>Hexapoda</taxon>
        <taxon>Insecta</taxon>
        <taxon>Pterygota</taxon>
        <taxon>Neoptera</taxon>
        <taxon>Paraneoptera</taxon>
        <taxon>Thysanoptera</taxon>
        <taxon>Terebrantia</taxon>
        <taxon>Thripoidea</taxon>
        <taxon>Thripidae</taxon>
        <taxon>Thrips</taxon>
    </lineage>
</organism>
<evidence type="ECO:0000313" key="2">
    <source>
        <dbReference type="Proteomes" id="UP000515158"/>
    </source>
</evidence>